<evidence type="ECO:0000256" key="8">
    <source>
        <dbReference type="ARBA" id="ARBA00068193"/>
    </source>
</evidence>
<dbReference type="GO" id="GO:0005975">
    <property type="term" value="P:carbohydrate metabolic process"/>
    <property type="evidence" value="ECO:0007669"/>
    <property type="project" value="InterPro"/>
</dbReference>
<evidence type="ECO:0000256" key="5">
    <source>
        <dbReference type="ARBA" id="ARBA00023235"/>
    </source>
</evidence>
<evidence type="ECO:0000259" key="14">
    <source>
        <dbReference type="Pfam" id="PF02878"/>
    </source>
</evidence>
<feature type="binding site" evidence="9">
    <location>
        <position position="239"/>
    </location>
    <ligand>
        <name>Mg(2+)</name>
        <dbReference type="ChEBI" id="CHEBI:18420"/>
    </ligand>
</feature>
<dbReference type="InterPro" id="IPR006352">
    <property type="entry name" value="GlmM_bact"/>
</dbReference>
<protein>
    <recommendedName>
        <fullName evidence="8 9">Phosphoglucosamine mutase</fullName>
        <ecNumber evidence="7 9">5.4.2.10</ecNumber>
    </recommendedName>
</protein>
<sequence length="447" mass="48690">MARLFGTDGVRGIANYDLTPQLAFELGRAGAYVLTHGTHRPKVVVGKDSRISGDMLECALTAGLTSVGAEVISVGIIPTPAVAYLTRLYQADAGIMISASHNPVEYNGIKFFDKDGYKLPDEVEDRIENIMKEKIELPSPIGTGVGTRKEYTNSHRDYIEFLKSTIDGNLKGIKIVIDCAYGASSTVAPILFKELGAEVILYGAEPLGEKINVNCGSTHPEKLQELVVKNGADIGLAFDGDADRLIAVDEKGNIVDGDHIMAICAIDLKKKGGLKNNTVVATVMSNIGFEIALKEQGINLIRTKVGDRYVLEEMIKGGYSIGGEQSGHIIFLDDNTTGDGEITALKLCSILKESGKKLSELAACMVTYPQVLINAKVKNELKNAYLEDEEIKREIENLEREMRGEGRVLIRPSGTEPLVRVMVEGKDYDKISQMAKELAELIERKLN</sequence>
<dbReference type="GO" id="GO:0006048">
    <property type="term" value="P:UDP-N-acetylglucosamine biosynthetic process"/>
    <property type="evidence" value="ECO:0007669"/>
    <property type="project" value="TreeGrafter"/>
</dbReference>
<dbReference type="Proteomes" id="UP000184127">
    <property type="component" value="Unassembled WGS sequence"/>
</dbReference>
<keyword evidence="4 9" id="KW-0460">Magnesium</keyword>
<dbReference type="EMBL" id="FQUR01000009">
    <property type="protein sequence ID" value="SHE75952.1"/>
    <property type="molecule type" value="Genomic_DNA"/>
</dbReference>
<dbReference type="HAMAP" id="MF_01554_B">
    <property type="entry name" value="GlmM_B"/>
    <property type="match status" value="1"/>
</dbReference>
<dbReference type="Gene3D" id="3.30.310.50">
    <property type="entry name" value="Alpha-D-phosphohexomutase, C-terminal domain"/>
    <property type="match status" value="1"/>
</dbReference>
<evidence type="ECO:0000313" key="17">
    <source>
        <dbReference type="EMBL" id="SHE75952.1"/>
    </source>
</evidence>
<keyword evidence="18" id="KW-1185">Reference proteome</keyword>
<dbReference type="NCBIfam" id="NF008139">
    <property type="entry name" value="PRK10887.1"/>
    <property type="match status" value="1"/>
</dbReference>
<gene>
    <name evidence="9" type="primary">glmM</name>
    <name evidence="17" type="ORF">SAMN02745195_01104</name>
</gene>
<keyword evidence="5 9" id="KW-0413">Isomerase</keyword>
<evidence type="ECO:0000256" key="3">
    <source>
        <dbReference type="ARBA" id="ARBA00022723"/>
    </source>
</evidence>
<dbReference type="FunFam" id="3.40.120.10:FF:000001">
    <property type="entry name" value="Phosphoglucosamine mutase"/>
    <property type="match status" value="1"/>
</dbReference>
<dbReference type="FunFam" id="3.30.310.50:FF:000001">
    <property type="entry name" value="Phosphoglucosamine mutase"/>
    <property type="match status" value="1"/>
</dbReference>
<evidence type="ECO:0000256" key="12">
    <source>
        <dbReference type="SAM" id="Coils"/>
    </source>
</evidence>
<evidence type="ECO:0000259" key="16">
    <source>
        <dbReference type="Pfam" id="PF02880"/>
    </source>
</evidence>
<evidence type="ECO:0000256" key="4">
    <source>
        <dbReference type="ARBA" id="ARBA00022842"/>
    </source>
</evidence>
<reference evidence="18" key="1">
    <citation type="submission" date="2016-11" db="EMBL/GenBank/DDBJ databases">
        <authorList>
            <person name="Varghese N."/>
            <person name="Submissions S."/>
        </authorList>
    </citation>
    <scope>NUCLEOTIDE SEQUENCE [LARGE SCALE GENOMIC DNA]</scope>
    <source>
        <strain evidence="18">DSM 18761</strain>
    </source>
</reference>
<dbReference type="Gene3D" id="3.40.120.10">
    <property type="entry name" value="Alpha-D-Glucose-1,6-Bisphosphate, subunit A, domain 3"/>
    <property type="match status" value="3"/>
</dbReference>
<name>A0A1M4W4S1_9THEO</name>
<dbReference type="AlphaFoldDB" id="A0A1M4W4S1"/>
<feature type="domain" description="Alpha-D-phosphohexomutase alpha/beta/alpha" evidence="15">
    <location>
        <begin position="157"/>
        <end position="252"/>
    </location>
</feature>
<dbReference type="InterPro" id="IPR050060">
    <property type="entry name" value="Phosphoglucosamine_mutase"/>
</dbReference>
<evidence type="ECO:0000256" key="6">
    <source>
        <dbReference type="ARBA" id="ARBA00050364"/>
    </source>
</evidence>
<comment type="function">
    <text evidence="9 11">Catalyzes the conversion of glucosamine-6-phosphate to glucosamine-1-phosphate.</text>
</comment>
<accession>A0A1M4W4S1</accession>
<feature type="active site" description="Phosphoserine intermediate" evidence="9">
    <location>
        <position position="100"/>
    </location>
</feature>
<dbReference type="Pfam" id="PF00408">
    <property type="entry name" value="PGM_PMM_IV"/>
    <property type="match status" value="1"/>
</dbReference>
<feature type="modified residue" description="Phosphoserine" evidence="9">
    <location>
        <position position="100"/>
    </location>
</feature>
<dbReference type="InterPro" id="IPR005843">
    <property type="entry name" value="A-D-PHexomutase_C"/>
</dbReference>
<evidence type="ECO:0000256" key="1">
    <source>
        <dbReference type="ARBA" id="ARBA00010231"/>
    </source>
</evidence>
<comment type="similarity">
    <text evidence="1 9 10">Belongs to the phosphohexose mutase family.</text>
</comment>
<dbReference type="PANTHER" id="PTHR42946:SF1">
    <property type="entry name" value="PHOSPHOGLUCOMUTASE (ALPHA-D-GLUCOSE-1,6-BISPHOSPHATE-DEPENDENT)"/>
    <property type="match status" value="1"/>
</dbReference>
<evidence type="ECO:0000256" key="9">
    <source>
        <dbReference type="HAMAP-Rule" id="MF_01554"/>
    </source>
</evidence>
<dbReference type="Pfam" id="PF02879">
    <property type="entry name" value="PGM_PMM_II"/>
    <property type="match status" value="1"/>
</dbReference>
<evidence type="ECO:0000256" key="11">
    <source>
        <dbReference type="RuleBase" id="RU004327"/>
    </source>
</evidence>
<keyword evidence="12" id="KW-0175">Coiled coil</keyword>
<comment type="catalytic activity">
    <reaction evidence="6 9 11">
        <text>alpha-D-glucosamine 1-phosphate = D-glucosamine 6-phosphate</text>
        <dbReference type="Rhea" id="RHEA:23424"/>
        <dbReference type="ChEBI" id="CHEBI:58516"/>
        <dbReference type="ChEBI" id="CHEBI:58725"/>
        <dbReference type="EC" id="5.4.2.10"/>
    </reaction>
</comment>
<dbReference type="SUPFAM" id="SSF53738">
    <property type="entry name" value="Phosphoglucomutase, first 3 domains"/>
    <property type="match status" value="3"/>
</dbReference>
<keyword evidence="2 9" id="KW-0597">Phosphoprotein</keyword>
<keyword evidence="3 9" id="KW-0479">Metal-binding</keyword>
<dbReference type="EC" id="5.4.2.10" evidence="7 9"/>
<dbReference type="PROSITE" id="PS00710">
    <property type="entry name" value="PGM_PMM"/>
    <property type="match status" value="1"/>
</dbReference>
<comment type="cofactor">
    <cofactor evidence="9">
        <name>Mg(2+)</name>
        <dbReference type="ChEBI" id="CHEBI:18420"/>
    </cofactor>
    <text evidence="9">Binds 1 Mg(2+) ion per subunit.</text>
</comment>
<evidence type="ECO:0000259" key="15">
    <source>
        <dbReference type="Pfam" id="PF02879"/>
    </source>
</evidence>
<organism evidence="17 18">
    <name type="scientific">Thermoanaerobacter uzonensis DSM 18761</name>
    <dbReference type="NCBI Taxonomy" id="1123369"/>
    <lineage>
        <taxon>Bacteria</taxon>
        <taxon>Bacillati</taxon>
        <taxon>Bacillota</taxon>
        <taxon>Clostridia</taxon>
        <taxon>Thermoanaerobacterales</taxon>
        <taxon>Thermoanaerobacteraceae</taxon>
        <taxon>Thermoanaerobacter</taxon>
    </lineage>
</organism>
<dbReference type="SUPFAM" id="SSF55957">
    <property type="entry name" value="Phosphoglucomutase, C-terminal domain"/>
    <property type="match status" value="1"/>
</dbReference>
<evidence type="ECO:0000259" key="13">
    <source>
        <dbReference type="Pfam" id="PF00408"/>
    </source>
</evidence>
<dbReference type="InterPro" id="IPR036900">
    <property type="entry name" value="A-D-PHexomutase_C_sf"/>
</dbReference>
<dbReference type="GO" id="GO:0000287">
    <property type="term" value="F:magnesium ion binding"/>
    <property type="evidence" value="ECO:0007669"/>
    <property type="project" value="UniProtKB-UniRule"/>
</dbReference>
<feature type="coiled-coil region" evidence="12">
    <location>
        <begin position="374"/>
        <end position="408"/>
    </location>
</feature>
<evidence type="ECO:0000256" key="7">
    <source>
        <dbReference type="ARBA" id="ARBA00066330"/>
    </source>
</evidence>
<dbReference type="PANTHER" id="PTHR42946">
    <property type="entry name" value="PHOSPHOHEXOSE MUTASE"/>
    <property type="match status" value="1"/>
</dbReference>
<dbReference type="Pfam" id="PF02880">
    <property type="entry name" value="PGM_PMM_III"/>
    <property type="match status" value="1"/>
</dbReference>
<dbReference type="InterPro" id="IPR005844">
    <property type="entry name" value="A-D-PHexomutase_a/b/a-I"/>
</dbReference>
<dbReference type="RefSeq" id="WP_072968158.1">
    <property type="nucleotide sequence ID" value="NZ_FQUR01000009.1"/>
</dbReference>
<evidence type="ECO:0000256" key="2">
    <source>
        <dbReference type="ARBA" id="ARBA00022553"/>
    </source>
</evidence>
<proteinExistence type="inferred from homology"/>
<dbReference type="InterPro" id="IPR005841">
    <property type="entry name" value="Alpha-D-phosphohexomutase_SF"/>
</dbReference>
<feature type="binding site" evidence="9">
    <location>
        <position position="243"/>
    </location>
    <ligand>
        <name>Mg(2+)</name>
        <dbReference type="ChEBI" id="CHEBI:18420"/>
    </ligand>
</feature>
<dbReference type="NCBIfam" id="TIGR01455">
    <property type="entry name" value="glmM"/>
    <property type="match status" value="1"/>
</dbReference>
<dbReference type="InterPro" id="IPR005846">
    <property type="entry name" value="A-D-PHexomutase_a/b/a-III"/>
</dbReference>
<dbReference type="CDD" id="cd05802">
    <property type="entry name" value="GlmM"/>
    <property type="match status" value="1"/>
</dbReference>
<feature type="binding site" description="via phosphate group" evidence="9">
    <location>
        <position position="100"/>
    </location>
    <ligand>
        <name>Mg(2+)</name>
        <dbReference type="ChEBI" id="CHEBI:18420"/>
    </ligand>
</feature>
<evidence type="ECO:0000313" key="18">
    <source>
        <dbReference type="Proteomes" id="UP000184127"/>
    </source>
</evidence>
<dbReference type="GO" id="GO:0004615">
    <property type="term" value="F:phosphomannomutase activity"/>
    <property type="evidence" value="ECO:0007669"/>
    <property type="project" value="TreeGrafter"/>
</dbReference>
<dbReference type="FunFam" id="3.40.120.10:FF:000002">
    <property type="entry name" value="Phosphoglucosamine mutase"/>
    <property type="match status" value="1"/>
</dbReference>
<evidence type="ECO:0000256" key="10">
    <source>
        <dbReference type="RuleBase" id="RU004326"/>
    </source>
</evidence>
<feature type="domain" description="Alpha-D-phosphohexomutase C-terminal" evidence="13">
    <location>
        <begin position="372"/>
        <end position="440"/>
    </location>
</feature>
<dbReference type="GO" id="GO:0009252">
    <property type="term" value="P:peptidoglycan biosynthetic process"/>
    <property type="evidence" value="ECO:0007669"/>
    <property type="project" value="TreeGrafter"/>
</dbReference>
<dbReference type="GO" id="GO:0008966">
    <property type="term" value="F:phosphoglucosamine mutase activity"/>
    <property type="evidence" value="ECO:0007669"/>
    <property type="project" value="UniProtKB-UniRule"/>
</dbReference>
<dbReference type="PRINTS" id="PR00509">
    <property type="entry name" value="PGMPMM"/>
</dbReference>
<comment type="PTM">
    <text evidence="9">Activated by phosphorylation.</text>
</comment>
<feature type="binding site" evidence="9">
    <location>
        <position position="241"/>
    </location>
    <ligand>
        <name>Mg(2+)</name>
        <dbReference type="ChEBI" id="CHEBI:18420"/>
    </ligand>
</feature>
<dbReference type="InterPro" id="IPR005845">
    <property type="entry name" value="A-D-PHexomutase_a/b/a-II"/>
</dbReference>
<dbReference type="GO" id="GO:0005829">
    <property type="term" value="C:cytosol"/>
    <property type="evidence" value="ECO:0007669"/>
    <property type="project" value="TreeGrafter"/>
</dbReference>
<dbReference type="InterPro" id="IPR016066">
    <property type="entry name" value="A-D-PHexomutase_CS"/>
</dbReference>
<feature type="domain" description="Alpha-D-phosphohexomutase alpha/beta/alpha" evidence="14">
    <location>
        <begin position="3"/>
        <end position="134"/>
    </location>
</feature>
<dbReference type="InterPro" id="IPR016055">
    <property type="entry name" value="A-D-PHexomutase_a/b/a-I/II/III"/>
</dbReference>
<dbReference type="Pfam" id="PF02878">
    <property type="entry name" value="PGM_PMM_I"/>
    <property type="match status" value="1"/>
</dbReference>
<feature type="domain" description="Alpha-D-phosphohexomutase alpha/beta/alpha" evidence="16">
    <location>
        <begin position="256"/>
        <end position="366"/>
    </location>
</feature>